<dbReference type="EC" id="6.3.5.4" evidence="3"/>
<evidence type="ECO:0000256" key="6">
    <source>
        <dbReference type="ARBA" id="ARBA00022888"/>
    </source>
</evidence>
<organism evidence="10 12">
    <name type="scientific">Candidatus Chlorohelix allophototropha</name>
    <dbReference type="NCBI Taxonomy" id="3003348"/>
    <lineage>
        <taxon>Bacteria</taxon>
        <taxon>Bacillati</taxon>
        <taxon>Chloroflexota</taxon>
        <taxon>Chloroflexia</taxon>
        <taxon>Candidatus Chloroheliales</taxon>
        <taxon>Candidatus Chloroheliaceae</taxon>
        <taxon>Candidatus Chlorohelix</taxon>
    </lineage>
</organism>
<evidence type="ECO:0000256" key="2">
    <source>
        <dbReference type="ARBA" id="ARBA00005752"/>
    </source>
</evidence>
<dbReference type="Pfam" id="PF13537">
    <property type="entry name" value="GATase_7"/>
    <property type="match status" value="1"/>
</dbReference>
<evidence type="ECO:0000256" key="3">
    <source>
        <dbReference type="ARBA" id="ARBA00012737"/>
    </source>
</evidence>
<evidence type="ECO:0000256" key="8">
    <source>
        <dbReference type="PIRSR" id="PIRSR001589-3"/>
    </source>
</evidence>
<evidence type="ECO:0000256" key="1">
    <source>
        <dbReference type="ARBA" id="ARBA00005187"/>
    </source>
</evidence>
<keyword evidence="5" id="KW-0067">ATP-binding</keyword>
<dbReference type="PANTHER" id="PTHR43284">
    <property type="entry name" value="ASPARAGINE SYNTHETASE (GLUTAMINE-HYDROLYZING)"/>
    <property type="match status" value="1"/>
</dbReference>
<dbReference type="NCBIfam" id="TIGR01536">
    <property type="entry name" value="asn_synth_AEB"/>
    <property type="match status" value="1"/>
</dbReference>
<dbReference type="Pfam" id="PF00733">
    <property type="entry name" value="Asn_synthase"/>
    <property type="match status" value="1"/>
</dbReference>
<dbReference type="InterPro" id="IPR017932">
    <property type="entry name" value="GATase_2_dom"/>
</dbReference>
<dbReference type="PANTHER" id="PTHR43284:SF1">
    <property type="entry name" value="ASPARAGINE SYNTHETASE"/>
    <property type="match status" value="1"/>
</dbReference>
<dbReference type="Proteomes" id="UP000521676">
    <property type="component" value="Unassembled WGS sequence"/>
</dbReference>
<evidence type="ECO:0000256" key="4">
    <source>
        <dbReference type="ARBA" id="ARBA00022741"/>
    </source>
</evidence>
<keyword evidence="4" id="KW-0547">Nucleotide-binding</keyword>
<reference evidence="11" key="2">
    <citation type="journal article" date="2024" name="Nature">
        <title>Anoxygenic phototroph of the Chloroflexota uses a type I reaction centre.</title>
        <authorList>
            <person name="Tsuji J.M."/>
            <person name="Shaw N.A."/>
            <person name="Nagashima S."/>
            <person name="Venkiteswaran J.J."/>
            <person name="Schiff S.L."/>
            <person name="Watanabe T."/>
            <person name="Fukui M."/>
            <person name="Hanada S."/>
            <person name="Tank M."/>
            <person name="Neufeld J.D."/>
        </authorList>
    </citation>
    <scope>NUCLEOTIDE SEQUENCE</scope>
    <source>
        <strain evidence="11">L227-S17</strain>
    </source>
</reference>
<evidence type="ECO:0000256" key="5">
    <source>
        <dbReference type="ARBA" id="ARBA00022840"/>
    </source>
</evidence>
<dbReference type="SUPFAM" id="SSF56235">
    <property type="entry name" value="N-terminal nucleophile aminohydrolases (Ntn hydrolases)"/>
    <property type="match status" value="1"/>
</dbReference>
<comment type="catalytic activity">
    <reaction evidence="7">
        <text>L-aspartate + L-glutamine + ATP + H2O = L-asparagine + L-glutamate + AMP + diphosphate + H(+)</text>
        <dbReference type="Rhea" id="RHEA:12228"/>
        <dbReference type="ChEBI" id="CHEBI:15377"/>
        <dbReference type="ChEBI" id="CHEBI:15378"/>
        <dbReference type="ChEBI" id="CHEBI:29985"/>
        <dbReference type="ChEBI" id="CHEBI:29991"/>
        <dbReference type="ChEBI" id="CHEBI:30616"/>
        <dbReference type="ChEBI" id="CHEBI:33019"/>
        <dbReference type="ChEBI" id="CHEBI:58048"/>
        <dbReference type="ChEBI" id="CHEBI:58359"/>
        <dbReference type="ChEBI" id="CHEBI:456215"/>
        <dbReference type="EC" id="6.3.5.4"/>
    </reaction>
</comment>
<dbReference type="GO" id="GO:0006529">
    <property type="term" value="P:asparagine biosynthetic process"/>
    <property type="evidence" value="ECO:0007669"/>
    <property type="project" value="UniProtKB-KW"/>
</dbReference>
<keyword evidence="13" id="KW-1185">Reference proteome</keyword>
<evidence type="ECO:0000313" key="10">
    <source>
        <dbReference type="EMBL" id="NWJ44366.1"/>
    </source>
</evidence>
<dbReference type="InterPro" id="IPR001962">
    <property type="entry name" value="Asn_synthase"/>
</dbReference>
<keyword evidence="6" id="KW-0028">Amino-acid biosynthesis</keyword>
<dbReference type="Gene3D" id="3.40.50.620">
    <property type="entry name" value="HUPs"/>
    <property type="match status" value="1"/>
</dbReference>
<comment type="pathway">
    <text evidence="1">Amino-acid biosynthesis; L-asparagine biosynthesis; L-asparagine from L-aspartate (L-Gln route): step 1/1.</text>
</comment>
<accession>A0A8T7M161</accession>
<keyword evidence="6" id="KW-0061">Asparagine biosynthesis</keyword>
<evidence type="ECO:0000313" key="12">
    <source>
        <dbReference type="Proteomes" id="UP000521676"/>
    </source>
</evidence>
<name>A0A8T7M161_9CHLR</name>
<dbReference type="Gene3D" id="3.60.20.10">
    <property type="entry name" value="Glutamine Phosphoribosylpyrophosphate, subunit 1, domain 1"/>
    <property type="match status" value="1"/>
</dbReference>
<dbReference type="InterPro" id="IPR051786">
    <property type="entry name" value="ASN_synthetase/amidase"/>
</dbReference>
<feature type="domain" description="Glutamine amidotransferase type-2" evidence="9">
    <location>
        <begin position="1"/>
        <end position="204"/>
    </location>
</feature>
<evidence type="ECO:0000259" key="9">
    <source>
        <dbReference type="PROSITE" id="PS51278"/>
    </source>
</evidence>
<dbReference type="PROSITE" id="PS51278">
    <property type="entry name" value="GATASE_TYPE_2"/>
    <property type="match status" value="1"/>
</dbReference>
<keyword evidence="10" id="KW-0436">Ligase</keyword>
<dbReference type="CDD" id="cd01991">
    <property type="entry name" value="Asn_synthase_B_C"/>
    <property type="match status" value="1"/>
</dbReference>
<evidence type="ECO:0000313" key="13">
    <source>
        <dbReference type="Proteomes" id="UP001431572"/>
    </source>
</evidence>
<dbReference type="EMBL" id="CP128399">
    <property type="protein sequence ID" value="WJW66259.1"/>
    <property type="molecule type" value="Genomic_DNA"/>
</dbReference>
<proteinExistence type="inferred from homology"/>
<gene>
    <name evidence="10" type="primary">asnB</name>
    <name evidence="10" type="ORF">HXX08_00660</name>
    <name evidence="11" type="ORF">OZ401_002051</name>
</gene>
<reference evidence="10 12" key="1">
    <citation type="submission" date="2020-06" db="EMBL/GenBank/DDBJ databases">
        <title>Anoxygenic phototrophic Chloroflexota member uses a Type I reaction center.</title>
        <authorList>
            <person name="Tsuji J.M."/>
            <person name="Shaw N.A."/>
            <person name="Nagashima S."/>
            <person name="Venkiteswaran J."/>
            <person name="Schiff S.L."/>
            <person name="Hanada S."/>
            <person name="Tank M."/>
            <person name="Neufeld J.D."/>
        </authorList>
    </citation>
    <scope>NUCLEOTIDE SEQUENCE [LARGE SCALE GENOMIC DNA]</scope>
    <source>
        <strain evidence="10">L227-S17</strain>
    </source>
</reference>
<comment type="similarity">
    <text evidence="2">Belongs to the asparagine synthetase family.</text>
</comment>
<dbReference type="SUPFAM" id="SSF52402">
    <property type="entry name" value="Adenine nucleotide alpha hydrolases-like"/>
    <property type="match status" value="1"/>
</dbReference>
<dbReference type="PIRSF" id="PIRSF001589">
    <property type="entry name" value="Asn_synthetase_glu-h"/>
    <property type="match status" value="1"/>
</dbReference>
<dbReference type="AlphaFoldDB" id="A0A8T7M161"/>
<dbReference type="InterPro" id="IPR014729">
    <property type="entry name" value="Rossmann-like_a/b/a_fold"/>
</dbReference>
<dbReference type="EMBL" id="JACATZ010000001">
    <property type="protein sequence ID" value="NWJ44366.1"/>
    <property type="molecule type" value="Genomic_DNA"/>
</dbReference>
<dbReference type="GO" id="GO:0004066">
    <property type="term" value="F:asparagine synthase (glutamine-hydrolyzing) activity"/>
    <property type="evidence" value="ECO:0007669"/>
    <property type="project" value="UniProtKB-EC"/>
</dbReference>
<dbReference type="GO" id="GO:0005829">
    <property type="term" value="C:cytosol"/>
    <property type="evidence" value="ECO:0007669"/>
    <property type="project" value="TreeGrafter"/>
</dbReference>
<evidence type="ECO:0000256" key="7">
    <source>
        <dbReference type="ARBA" id="ARBA00048741"/>
    </source>
</evidence>
<dbReference type="RefSeq" id="WP_341468142.1">
    <property type="nucleotide sequence ID" value="NZ_CP128399.1"/>
</dbReference>
<protein>
    <recommendedName>
        <fullName evidence="3">asparagine synthase (glutamine-hydrolyzing)</fullName>
        <ecNumber evidence="3">6.3.5.4</ecNumber>
    </recommendedName>
</protein>
<dbReference type="InterPro" id="IPR029055">
    <property type="entry name" value="Ntn_hydrolases_N"/>
</dbReference>
<dbReference type="Proteomes" id="UP001431572">
    <property type="component" value="Chromosome 1"/>
</dbReference>
<sequence>MQYRSWFSGIFGLEAERVLPTLFGHGELVSSRIIGKVAFGYLKRVDGTQPDFYTDFSGQVVLAADATLYNLSEIVATLRQRGLASSERASPGELLLGLYLEFGAEFAKHVRGMFTVAIWDGHTDKLILTRDAIGARSLYYAPTRSRLAFSSTLRSLRRFPDLKLEINLDAVRKYLTCAFVPGEVTLLEGIYELLPGHYLVAQQGVNGAIDYETRPYWQAREGEWDENAPVETYSDPLRRMLEQAVSERLPNNGAVGVLLSGGLDSSAITALTTRLYGDEAVHTYSISFGAEYPNELEFSSMVARHCGTRHRILEIGGEEIARLLPSTVALLDDPVGDPLTVPNFLLDRTASQDTDIVLNGEGGDPCFGGPKNLPMVLHEMYLDGASASLAREQNYLRSYQKCYDDLPQLLTPATLNRLEKLPPLEELVAPYLDERSGMQHYLNRLMLVNVRLKGAHHILHKVDRMTAAHGIEARSPMFDRRIVDYSFCIPPRWKQYGNVEKYVLKKAVEDILPREIINRPKSGMMVPVQAWFRKPLRKLAKETLLGKRARERGILNQKLLKDWLDYRDITFPRHGVKLWLALTLELWFQAYVDAPRA</sequence>
<feature type="site" description="Important for beta-aspartyl-AMP intermediate formation" evidence="8">
    <location>
        <position position="361"/>
    </location>
</feature>
<evidence type="ECO:0000313" key="11">
    <source>
        <dbReference type="EMBL" id="WJW66259.1"/>
    </source>
</evidence>
<dbReference type="InterPro" id="IPR006426">
    <property type="entry name" value="Asn_synth_AEB"/>
</dbReference>
<dbReference type="GO" id="GO:0005524">
    <property type="term" value="F:ATP binding"/>
    <property type="evidence" value="ECO:0007669"/>
    <property type="project" value="UniProtKB-KW"/>
</dbReference>